<keyword evidence="2" id="KW-1185">Reference proteome</keyword>
<name>A0ACC1UCD8_9AGAR</name>
<dbReference type="EMBL" id="MU794967">
    <property type="protein sequence ID" value="KAJ3814488.1"/>
    <property type="molecule type" value="Genomic_DNA"/>
</dbReference>
<reference evidence="1" key="1">
    <citation type="submission" date="2022-09" db="EMBL/GenBank/DDBJ databases">
        <title>A Global Phylogenomic Analysis of the Shiitake Genus Lentinula.</title>
        <authorList>
            <consortium name="DOE Joint Genome Institute"/>
            <person name="Sierra-Patev S."/>
            <person name="Min B."/>
            <person name="Naranjo-Ortiz M."/>
            <person name="Looney B."/>
            <person name="Konkel Z."/>
            <person name="Slot J.C."/>
            <person name="Sakamoto Y."/>
            <person name="Steenwyk J.L."/>
            <person name="Rokas A."/>
            <person name="Carro J."/>
            <person name="Camarero S."/>
            <person name="Ferreira P."/>
            <person name="Molpeceres G."/>
            <person name="Ruiz-Duenas F.J."/>
            <person name="Serrano A."/>
            <person name="Henrissat B."/>
            <person name="Drula E."/>
            <person name="Hughes K.W."/>
            <person name="Mata J.L."/>
            <person name="Ishikawa N.K."/>
            <person name="Vargas-Isla R."/>
            <person name="Ushijima S."/>
            <person name="Smith C.A."/>
            <person name="Ahrendt S."/>
            <person name="Andreopoulos W."/>
            <person name="He G."/>
            <person name="Labutti K."/>
            <person name="Lipzen A."/>
            <person name="Ng V."/>
            <person name="Riley R."/>
            <person name="Sandor L."/>
            <person name="Barry K."/>
            <person name="Martinez A.T."/>
            <person name="Xiao Y."/>
            <person name="Gibbons J.G."/>
            <person name="Terashima K."/>
            <person name="Grigoriev I.V."/>
            <person name="Hibbett D.S."/>
        </authorList>
    </citation>
    <scope>NUCLEOTIDE SEQUENCE</scope>
    <source>
        <strain evidence="1">TMI1499</strain>
    </source>
</reference>
<evidence type="ECO:0000313" key="1">
    <source>
        <dbReference type="EMBL" id="KAJ3814488.1"/>
    </source>
</evidence>
<dbReference type="Proteomes" id="UP001163835">
    <property type="component" value="Unassembled WGS sequence"/>
</dbReference>
<protein>
    <submittedName>
        <fullName evidence="1">Uncharacterized protein</fullName>
    </submittedName>
</protein>
<sequence>MQSAGSVQAIHDSVFRPLFTCAMDKLPTEHSTELVMKLAEQQMRLDKKFYNGHELKKRPCIISGDTSKTFSRPGSKNTGLVPIVLMATFAGNCLNTLSSMHQCFSAPVLTTGQNHHFRDYFSYVHPFEQGLITKKRFISTTPEWKSNHRNAQQYIICYEYMVPTSQIKAWRCSSAAEYALDDDNQFKLTTLCKRKRQGWIRALKLHPQFYHNMVTDLLTNIWFVHSIRYQSRDNYKSSRVTVNEQAMSALYETDSPISITPFQTTDRIVPPQPASKSCLFPWSPELDSTEYTELDWNPRNDSEEPELLFKPDYNSSRTFISNANLQLKQNNKSHTEISSRDSLISNNFRFPMDKSSSQISIERPPSERSCYSTWSVVSSKRGRKGRKISGAGLNFTKRFGISKVRKD</sequence>
<gene>
    <name evidence="1" type="ORF">F5876DRAFT_62306</name>
</gene>
<accession>A0ACC1UCD8</accession>
<comment type="caution">
    <text evidence="1">The sequence shown here is derived from an EMBL/GenBank/DDBJ whole genome shotgun (WGS) entry which is preliminary data.</text>
</comment>
<organism evidence="1 2">
    <name type="scientific">Lentinula aff. lateritia</name>
    <dbReference type="NCBI Taxonomy" id="2804960"/>
    <lineage>
        <taxon>Eukaryota</taxon>
        <taxon>Fungi</taxon>
        <taxon>Dikarya</taxon>
        <taxon>Basidiomycota</taxon>
        <taxon>Agaricomycotina</taxon>
        <taxon>Agaricomycetes</taxon>
        <taxon>Agaricomycetidae</taxon>
        <taxon>Agaricales</taxon>
        <taxon>Marasmiineae</taxon>
        <taxon>Omphalotaceae</taxon>
        <taxon>Lentinula</taxon>
    </lineage>
</organism>
<evidence type="ECO:0000313" key="2">
    <source>
        <dbReference type="Proteomes" id="UP001163835"/>
    </source>
</evidence>
<proteinExistence type="predicted"/>